<dbReference type="EMBL" id="CCBN010000010">
    <property type="protein sequence ID" value="CDO55303.1"/>
    <property type="molecule type" value="Genomic_DNA"/>
</dbReference>
<dbReference type="Gene3D" id="1.20.1250.20">
    <property type="entry name" value="MFS general substrate transporter like domains"/>
    <property type="match status" value="1"/>
</dbReference>
<accession>A0A0J9XEI8</accession>
<dbReference type="Pfam" id="PF06813">
    <property type="entry name" value="Nodulin-like"/>
    <property type="match status" value="1"/>
</dbReference>
<comment type="caution">
    <text evidence="7">The sequence shown here is derived from an EMBL/GenBank/DDBJ whole genome shotgun (WGS) entry which is preliminary data.</text>
</comment>
<evidence type="ECO:0000256" key="2">
    <source>
        <dbReference type="ARBA" id="ARBA00022692"/>
    </source>
</evidence>
<evidence type="ECO:0000313" key="7">
    <source>
        <dbReference type="EMBL" id="CDO55303.1"/>
    </source>
</evidence>
<reference evidence="7" key="1">
    <citation type="submission" date="2014-03" db="EMBL/GenBank/DDBJ databases">
        <authorList>
            <person name="Casaregola S."/>
        </authorList>
    </citation>
    <scope>NUCLEOTIDE SEQUENCE [LARGE SCALE GENOMIC DNA]</scope>
    <source>
        <strain evidence="7">CLIB 918</strain>
    </source>
</reference>
<dbReference type="PANTHER" id="PTHR21576">
    <property type="entry name" value="UNCHARACTERIZED NODULIN-LIKE PROTEIN"/>
    <property type="match status" value="1"/>
</dbReference>
<dbReference type="STRING" id="1173061.A0A0J9XEI8"/>
<dbReference type="InterPro" id="IPR010658">
    <property type="entry name" value="Nodulin-like"/>
</dbReference>
<gene>
    <name evidence="7" type="ORF">BN980_GECA10s03079g</name>
</gene>
<evidence type="ECO:0000256" key="1">
    <source>
        <dbReference type="ARBA" id="ARBA00004141"/>
    </source>
</evidence>
<dbReference type="OrthoDB" id="410267at2759"/>
<feature type="transmembrane region" description="Helical" evidence="5">
    <location>
        <begin position="48"/>
        <end position="68"/>
    </location>
</feature>
<feature type="transmembrane region" description="Helical" evidence="5">
    <location>
        <begin position="255"/>
        <end position="275"/>
    </location>
</feature>
<feature type="transmembrane region" description="Helical" evidence="5">
    <location>
        <begin position="137"/>
        <end position="155"/>
    </location>
</feature>
<dbReference type="SUPFAM" id="SSF103473">
    <property type="entry name" value="MFS general substrate transporter"/>
    <property type="match status" value="1"/>
</dbReference>
<feature type="domain" description="Nodulin-like" evidence="6">
    <location>
        <begin position="10"/>
        <end position="196"/>
    </location>
</feature>
<feature type="transmembrane region" description="Helical" evidence="5">
    <location>
        <begin position="9"/>
        <end position="28"/>
    </location>
</feature>
<keyword evidence="3 5" id="KW-1133">Transmembrane helix</keyword>
<feature type="transmembrane region" description="Helical" evidence="5">
    <location>
        <begin position="359"/>
        <end position="378"/>
    </location>
</feature>
<protein>
    <recommendedName>
        <fullName evidence="6">Nodulin-like domain-containing protein</fullName>
    </recommendedName>
</protein>
<evidence type="ECO:0000313" key="8">
    <source>
        <dbReference type="Proteomes" id="UP000242525"/>
    </source>
</evidence>
<feature type="transmembrane region" description="Helical" evidence="5">
    <location>
        <begin position="167"/>
        <end position="188"/>
    </location>
</feature>
<name>A0A0J9XEI8_GEOCN</name>
<keyword evidence="2 5" id="KW-0812">Transmembrane</keyword>
<keyword evidence="8" id="KW-1185">Reference proteome</keyword>
<feature type="transmembrane region" description="Helical" evidence="5">
    <location>
        <begin position="384"/>
        <end position="407"/>
    </location>
</feature>
<dbReference type="AlphaFoldDB" id="A0A0J9XEI8"/>
<dbReference type="Proteomes" id="UP000242525">
    <property type="component" value="Unassembled WGS sequence"/>
</dbReference>
<evidence type="ECO:0000256" key="3">
    <source>
        <dbReference type="ARBA" id="ARBA00022989"/>
    </source>
</evidence>
<feature type="transmembrane region" description="Helical" evidence="5">
    <location>
        <begin position="75"/>
        <end position="95"/>
    </location>
</feature>
<feature type="transmembrane region" description="Helical" evidence="5">
    <location>
        <begin position="419"/>
        <end position="441"/>
    </location>
</feature>
<sequence length="493" mass="52695">MPGQLKKRVLSLVACFLSGIGSGTIYLYSAYAPQLAAQLKFSVTEASVIGLIASIGAALTGPFSGSLVDNRGPSLPLLIGAALILGGYTVVRAAYSHALASSFPLISAALLCVGGGSTFVLSAVVKCAAVNFPEVRGFATSVPMAAFGLSAFVVSRIGSNFYPGDTYGLLSILIYLPAATFLFAYFYARFVPTKGPNIQDQINHAAAVRSPGRGEAIQMTHMRQPSVDAVLYNNNNTTKLNAVDIYGTKLLKSSLFWAHFFVMGILAGIGQMYIYSCGYIVNALVLAERGSLATTVAAVALSDASAQAATQEAQQFLMLVQETQSLHVGILSLSSFAGRLCSGTFSDYLVNRLQMQRDWLLLGAAVLAGGSQVLGIYVEAPEHLWAISMGSGLMYGMCFGSYPMIVGDAFGMAHFSQNWGILALSPIPTAYFFNMLFGMFYDHNSAVDAHGHRECNLGKFCYNEAFRYTTVFSLVALVLSLTIILKHRKGRLF</sequence>
<feature type="transmembrane region" description="Helical" evidence="5">
    <location>
        <begin position="466"/>
        <end position="485"/>
    </location>
</feature>
<dbReference type="PANTHER" id="PTHR21576:SF158">
    <property type="entry name" value="RIBOSOMAL RNA-PROCESSING PROTEIN 12-LIKE CONSERVED DOMAIN-CONTAINING PROTEIN"/>
    <property type="match status" value="1"/>
</dbReference>
<evidence type="ECO:0000256" key="4">
    <source>
        <dbReference type="ARBA" id="ARBA00023136"/>
    </source>
</evidence>
<keyword evidence="4 5" id="KW-0472">Membrane</keyword>
<evidence type="ECO:0000256" key="5">
    <source>
        <dbReference type="SAM" id="Phobius"/>
    </source>
</evidence>
<comment type="subcellular location">
    <subcellularLocation>
        <location evidence="1">Membrane</location>
        <topology evidence="1">Multi-pass membrane protein</topology>
    </subcellularLocation>
</comment>
<feature type="transmembrane region" description="Helical" evidence="5">
    <location>
        <begin position="101"/>
        <end position="125"/>
    </location>
</feature>
<evidence type="ECO:0000259" key="6">
    <source>
        <dbReference type="Pfam" id="PF06813"/>
    </source>
</evidence>
<proteinExistence type="predicted"/>
<dbReference type="InterPro" id="IPR036259">
    <property type="entry name" value="MFS_trans_sf"/>
</dbReference>
<organism evidence="7 8">
    <name type="scientific">Geotrichum candidum</name>
    <name type="common">Oospora lactis</name>
    <name type="synonym">Dipodascus geotrichum</name>
    <dbReference type="NCBI Taxonomy" id="1173061"/>
    <lineage>
        <taxon>Eukaryota</taxon>
        <taxon>Fungi</taxon>
        <taxon>Dikarya</taxon>
        <taxon>Ascomycota</taxon>
        <taxon>Saccharomycotina</taxon>
        <taxon>Dipodascomycetes</taxon>
        <taxon>Dipodascales</taxon>
        <taxon>Dipodascaceae</taxon>
        <taxon>Geotrichum</taxon>
    </lineage>
</organism>
<dbReference type="GO" id="GO:0000329">
    <property type="term" value="C:fungal-type vacuole membrane"/>
    <property type="evidence" value="ECO:0007669"/>
    <property type="project" value="TreeGrafter"/>
</dbReference>